<evidence type="ECO:0000256" key="1">
    <source>
        <dbReference type="ARBA" id="ARBA00000718"/>
    </source>
</evidence>
<evidence type="ECO:0000259" key="6">
    <source>
        <dbReference type="SMART" id="SM00934"/>
    </source>
</evidence>
<dbReference type="InterPro" id="IPR011060">
    <property type="entry name" value="RibuloseP-bd_barrel"/>
</dbReference>
<dbReference type="RefSeq" id="WP_222199383.1">
    <property type="nucleotide sequence ID" value="NZ_JAIMFO010000006.1"/>
</dbReference>
<keyword evidence="5 7" id="KW-0456">Lyase</keyword>
<dbReference type="Gene3D" id="3.20.20.70">
    <property type="entry name" value="Aldolase class I"/>
    <property type="match status" value="1"/>
</dbReference>
<dbReference type="SUPFAM" id="SSF51366">
    <property type="entry name" value="Ribulose-phoshate binding barrel"/>
    <property type="match status" value="1"/>
</dbReference>
<evidence type="ECO:0000256" key="2">
    <source>
        <dbReference type="ARBA" id="ARBA00005014"/>
    </source>
</evidence>
<evidence type="ECO:0000256" key="5">
    <source>
        <dbReference type="ARBA" id="ARBA00023239"/>
    </source>
</evidence>
<proteinExistence type="inferred from homology"/>
<dbReference type="PANTHER" id="PTHR35039">
    <property type="entry name" value="3-KETO-L-GULONATE-6-PHOSPHATE DECARBOXYLASE SGBH-RELATED"/>
    <property type="match status" value="1"/>
</dbReference>
<reference evidence="7 8" key="1">
    <citation type="submission" date="2021-08" db="EMBL/GenBank/DDBJ databases">
        <title>Collinsella faecalis sp. nov. isolated from swine faeces.</title>
        <authorList>
            <person name="Oh B.S."/>
            <person name="Lee J.H."/>
        </authorList>
    </citation>
    <scope>NUCLEOTIDE SEQUENCE [LARGE SCALE GENOMIC DNA]</scope>
    <source>
        <strain evidence="7 8">AGMB00827</strain>
    </source>
</reference>
<protein>
    <recommendedName>
        <fullName evidence="4">3-hexulose-6-phosphate synthase</fullName>
        <ecNumber evidence="4">4.1.2.43</ecNumber>
    </recommendedName>
</protein>
<dbReference type="InterPro" id="IPR013785">
    <property type="entry name" value="Aldolase_TIM"/>
</dbReference>
<organism evidence="7 8">
    <name type="scientific">Collinsella ureilytica</name>
    <dbReference type="NCBI Taxonomy" id="2869515"/>
    <lineage>
        <taxon>Bacteria</taxon>
        <taxon>Bacillati</taxon>
        <taxon>Actinomycetota</taxon>
        <taxon>Coriobacteriia</taxon>
        <taxon>Coriobacteriales</taxon>
        <taxon>Coriobacteriaceae</taxon>
        <taxon>Collinsella</taxon>
    </lineage>
</organism>
<feature type="domain" description="Orotidine 5'-phosphate decarboxylase" evidence="6">
    <location>
        <begin position="2"/>
        <end position="203"/>
    </location>
</feature>
<comment type="pathway">
    <text evidence="2">One-carbon metabolism; formaldehyde assimilation via RuMP pathway; D-fructose 6-phosphate from D-ribulose 5-phosphate and formaldehyde: step 1/2.</text>
</comment>
<dbReference type="GO" id="GO:0004590">
    <property type="term" value="F:orotidine-5'-phosphate decarboxylase activity"/>
    <property type="evidence" value="ECO:0007669"/>
    <property type="project" value="UniProtKB-EC"/>
</dbReference>
<keyword evidence="8" id="KW-1185">Reference proteome</keyword>
<dbReference type="SMART" id="SM00934">
    <property type="entry name" value="OMPdecase"/>
    <property type="match status" value="1"/>
</dbReference>
<evidence type="ECO:0000313" key="8">
    <source>
        <dbReference type="Proteomes" id="UP000700908"/>
    </source>
</evidence>
<dbReference type="Proteomes" id="UP000700908">
    <property type="component" value="Unassembled WGS sequence"/>
</dbReference>
<dbReference type="NCBIfam" id="TIGR03128">
    <property type="entry name" value="RuMP_HxlA"/>
    <property type="match status" value="1"/>
</dbReference>
<evidence type="ECO:0000313" key="7">
    <source>
        <dbReference type="EMBL" id="MBY4797663.1"/>
    </source>
</evidence>
<sequence>MKLQIAVDNADLALALEYADKIHDVIDIFECGTPLLMREGVHVIRSLKDRYPKMCVLADSKIMDGGAIETADLCEAGADIVTVLAVSDNATIAEVIEAAHAHGKLAMTDLMCVENIAARAKELVEMGIDLVAVHTGVDQQAQGRTPLGDLQQLVGAIDSKMSAVAGGVSMDTVADYVALEPGIVIAGGSLYNAVDVRSAVIEMKEELS</sequence>
<dbReference type="Pfam" id="PF00215">
    <property type="entry name" value="OMPdecase"/>
    <property type="match status" value="1"/>
</dbReference>
<gene>
    <name evidence="7" type="ORF">K6V98_04745</name>
</gene>
<dbReference type="EC" id="4.1.2.43" evidence="4"/>
<comment type="similarity">
    <text evidence="3">Belongs to the HPS/KGPDC family. HPS subfamily.</text>
</comment>
<comment type="caution">
    <text evidence="7">The sequence shown here is derived from an EMBL/GenBank/DDBJ whole genome shotgun (WGS) entry which is preliminary data.</text>
</comment>
<evidence type="ECO:0000256" key="3">
    <source>
        <dbReference type="ARBA" id="ARBA00006350"/>
    </source>
</evidence>
<dbReference type="EMBL" id="JAIMFO010000006">
    <property type="protein sequence ID" value="MBY4797663.1"/>
    <property type="molecule type" value="Genomic_DNA"/>
</dbReference>
<name>A0ABS7MKU0_9ACTN</name>
<evidence type="ECO:0000256" key="4">
    <source>
        <dbReference type="ARBA" id="ARBA00012890"/>
    </source>
</evidence>
<dbReference type="InterPro" id="IPR017553">
    <property type="entry name" value="3-hexulose-6-phosphate_synth"/>
</dbReference>
<dbReference type="InterPro" id="IPR001754">
    <property type="entry name" value="OMPdeCOase_dom"/>
</dbReference>
<accession>A0ABS7MKU0</accession>
<dbReference type="PANTHER" id="PTHR35039:SF3">
    <property type="entry name" value="3-KETO-L-GULONATE-6-PHOSPHATE DECARBOXYLASE SGBH-RELATED"/>
    <property type="match status" value="1"/>
</dbReference>
<comment type="catalytic activity">
    <reaction evidence="1">
        <text>D-ribulose 5-phosphate + formaldehyde = D-arabino-hex-3-ulose 6-phosphate</text>
        <dbReference type="Rhea" id="RHEA:25201"/>
        <dbReference type="ChEBI" id="CHEBI:16842"/>
        <dbReference type="ChEBI" id="CHEBI:58121"/>
        <dbReference type="ChEBI" id="CHEBI:58542"/>
        <dbReference type="EC" id="4.1.2.43"/>
    </reaction>
</comment>